<proteinExistence type="predicted"/>
<dbReference type="OrthoDB" id="8021213at2"/>
<evidence type="ECO:0000313" key="2">
    <source>
        <dbReference type="EMBL" id="AEB13723.1"/>
    </source>
</evidence>
<evidence type="ECO:0000256" key="1">
    <source>
        <dbReference type="SAM" id="Phobius"/>
    </source>
</evidence>
<gene>
    <name evidence="2" type="ordered locus">Tresu_0794</name>
</gene>
<dbReference type="KEGG" id="tsu:Tresu_0794"/>
<dbReference type="GeneID" id="302997972"/>
<keyword evidence="1" id="KW-1133">Transmembrane helix</keyword>
<reference evidence="3" key="2">
    <citation type="submission" date="2011-04" db="EMBL/GenBank/DDBJ databases">
        <title>The complete genome of chromosome of Treponema succinifaciens DSM 2489.</title>
        <authorList>
            <person name="Lucas S."/>
            <person name="Copeland A."/>
            <person name="Lapidus A."/>
            <person name="Bruce D."/>
            <person name="Goodwin L."/>
            <person name="Pitluck S."/>
            <person name="Peters L."/>
            <person name="Kyrpides N."/>
            <person name="Mavromatis K."/>
            <person name="Ivanova N."/>
            <person name="Ovchinnikova G."/>
            <person name="Teshima H."/>
            <person name="Detter J.C."/>
            <person name="Tapia R."/>
            <person name="Han C."/>
            <person name="Land M."/>
            <person name="Hauser L."/>
            <person name="Markowitz V."/>
            <person name="Cheng J.-F."/>
            <person name="Hugenholtz P."/>
            <person name="Woyke T."/>
            <person name="Wu D."/>
            <person name="Gronow S."/>
            <person name="Wellnitz S."/>
            <person name="Brambilla E."/>
            <person name="Klenk H.-P."/>
            <person name="Eisen J.A."/>
        </authorList>
    </citation>
    <scope>NUCLEOTIDE SEQUENCE [LARGE SCALE GENOMIC DNA]</scope>
    <source>
        <strain evidence="3">ATCC 33096 / DSM 2489 / 6091</strain>
    </source>
</reference>
<reference evidence="2 3" key="1">
    <citation type="journal article" date="2011" name="Stand. Genomic Sci.">
        <title>Complete genome sequence of Treponema succinifaciens type strain (6091).</title>
        <authorList>
            <person name="Han C."/>
            <person name="Gronow S."/>
            <person name="Teshima H."/>
            <person name="Lapidus A."/>
            <person name="Nolan M."/>
            <person name="Lucas S."/>
            <person name="Hammon N."/>
            <person name="Deshpande S."/>
            <person name="Cheng J.F."/>
            <person name="Zeytun A."/>
            <person name="Tapia R."/>
            <person name="Goodwin L."/>
            <person name="Pitluck S."/>
            <person name="Liolios K."/>
            <person name="Pagani I."/>
            <person name="Ivanova N."/>
            <person name="Mavromatis K."/>
            <person name="Mikhailova N."/>
            <person name="Huntemann M."/>
            <person name="Pati A."/>
            <person name="Chen A."/>
            <person name="Palaniappan K."/>
            <person name="Land M."/>
            <person name="Hauser L."/>
            <person name="Brambilla E.M."/>
            <person name="Rohde M."/>
            <person name="Goker M."/>
            <person name="Woyke T."/>
            <person name="Bristow J."/>
            <person name="Eisen J.A."/>
            <person name="Markowitz V."/>
            <person name="Hugenholtz P."/>
            <person name="Kyrpides N.C."/>
            <person name="Klenk H.P."/>
            <person name="Detter J.C."/>
        </authorList>
    </citation>
    <scope>NUCLEOTIDE SEQUENCE [LARGE SCALE GENOMIC DNA]</scope>
    <source>
        <strain evidence="3">ATCC 33096 / DSM 2489 / 6091</strain>
    </source>
</reference>
<organism evidence="2 3">
    <name type="scientific">Treponema succinifaciens (strain ATCC 33096 / DSM 2489 / 6091)</name>
    <dbReference type="NCBI Taxonomy" id="869209"/>
    <lineage>
        <taxon>Bacteria</taxon>
        <taxon>Pseudomonadati</taxon>
        <taxon>Spirochaetota</taxon>
        <taxon>Spirochaetia</taxon>
        <taxon>Spirochaetales</taxon>
        <taxon>Treponemataceae</taxon>
        <taxon>Treponema</taxon>
    </lineage>
</organism>
<evidence type="ECO:0000313" key="3">
    <source>
        <dbReference type="Proteomes" id="UP000006852"/>
    </source>
</evidence>
<dbReference type="AlphaFoldDB" id="F2NXB0"/>
<keyword evidence="1" id="KW-0472">Membrane</keyword>
<dbReference type="Proteomes" id="UP000006852">
    <property type="component" value="Chromosome"/>
</dbReference>
<dbReference type="HOGENOM" id="CLU_2220831_0_0_12"/>
<name>F2NXB0_TRES6</name>
<keyword evidence="1" id="KW-0812">Transmembrane</keyword>
<dbReference type="RefSeq" id="WP_013701017.1">
    <property type="nucleotide sequence ID" value="NC_015385.1"/>
</dbReference>
<dbReference type="EMBL" id="CP002631">
    <property type="protein sequence ID" value="AEB13723.1"/>
    <property type="molecule type" value="Genomic_DNA"/>
</dbReference>
<protein>
    <submittedName>
        <fullName evidence="2">Uncharacterized protein</fullName>
    </submittedName>
</protein>
<dbReference type="eggNOG" id="ENOG50337EV">
    <property type="taxonomic scope" value="Bacteria"/>
</dbReference>
<accession>F2NXB0</accession>
<feature type="transmembrane region" description="Helical" evidence="1">
    <location>
        <begin position="12"/>
        <end position="34"/>
    </location>
</feature>
<keyword evidence="3" id="KW-1185">Reference proteome</keyword>
<sequence>METQKNKNGKKGIVLLLVVAIMAFIYFFTGFFVVQPIGAIPEGVTIWYFRNDINLPFISSPDGIMLEKEGHVNLLGRAIILSSVMDSLEGKRICNLPYQKWMYKISTKGQEFEK</sequence>